<dbReference type="Pfam" id="PF20461">
    <property type="entry name" value="DUF6714"/>
    <property type="match status" value="1"/>
</dbReference>
<dbReference type="KEGG" id="sse:Ssed_0719"/>
<dbReference type="STRING" id="425104.Ssed_0719"/>
<protein>
    <submittedName>
        <fullName evidence="1">Uncharacterized protein</fullName>
    </submittedName>
</protein>
<proteinExistence type="predicted"/>
<dbReference type="InterPro" id="IPR046560">
    <property type="entry name" value="DUF6714"/>
</dbReference>
<sequence length="158" mass="18660">MNTEHLRNEIEAVFPFIEKPKGLALSFHKDDCFQCGYLRDELEQYQGEEIPPEAIREIHQEMSCLSAHGWCWALPSYLRFCITEEAKYNQMETEFLIYNLAPELKHELETKQRLSSLNQQQILCLIHFLEWCQQDEHWGQYCPEEISSGIAYLSTVRA</sequence>
<dbReference type="AlphaFoldDB" id="A8FR57"/>
<dbReference type="Proteomes" id="UP000002015">
    <property type="component" value="Chromosome"/>
</dbReference>
<organism evidence="1 2">
    <name type="scientific">Shewanella sediminis (strain HAW-EB3)</name>
    <dbReference type="NCBI Taxonomy" id="425104"/>
    <lineage>
        <taxon>Bacteria</taxon>
        <taxon>Pseudomonadati</taxon>
        <taxon>Pseudomonadota</taxon>
        <taxon>Gammaproteobacteria</taxon>
        <taxon>Alteromonadales</taxon>
        <taxon>Shewanellaceae</taxon>
        <taxon>Shewanella</taxon>
    </lineage>
</organism>
<reference evidence="1 2" key="1">
    <citation type="submission" date="2007-08" db="EMBL/GenBank/DDBJ databases">
        <title>Complete sequence of Shewanella sediminis HAW-EB3.</title>
        <authorList>
            <consortium name="US DOE Joint Genome Institute"/>
            <person name="Copeland A."/>
            <person name="Lucas S."/>
            <person name="Lapidus A."/>
            <person name="Barry K."/>
            <person name="Glavina del Rio T."/>
            <person name="Dalin E."/>
            <person name="Tice H."/>
            <person name="Pitluck S."/>
            <person name="Chertkov O."/>
            <person name="Brettin T."/>
            <person name="Bruce D."/>
            <person name="Detter J.C."/>
            <person name="Han C."/>
            <person name="Schmutz J."/>
            <person name="Larimer F."/>
            <person name="Land M."/>
            <person name="Hauser L."/>
            <person name="Kyrpides N."/>
            <person name="Kim E."/>
            <person name="Zhao J.-S."/>
            <person name="Richardson P."/>
        </authorList>
    </citation>
    <scope>NUCLEOTIDE SEQUENCE [LARGE SCALE GENOMIC DNA]</scope>
    <source>
        <strain evidence="1 2">HAW-EB3</strain>
    </source>
</reference>
<dbReference type="HOGENOM" id="CLU_1668204_0_0_6"/>
<accession>A8FR57</accession>
<gene>
    <name evidence="1" type="ordered locus">Ssed_0719</name>
</gene>
<evidence type="ECO:0000313" key="1">
    <source>
        <dbReference type="EMBL" id="ABV35330.1"/>
    </source>
</evidence>
<name>A8FR57_SHESH</name>
<dbReference type="EMBL" id="CP000821">
    <property type="protein sequence ID" value="ABV35330.1"/>
    <property type="molecule type" value="Genomic_DNA"/>
</dbReference>
<keyword evidence="2" id="KW-1185">Reference proteome</keyword>
<dbReference type="RefSeq" id="WP_012141067.1">
    <property type="nucleotide sequence ID" value="NC_009831.1"/>
</dbReference>
<evidence type="ECO:0000313" key="2">
    <source>
        <dbReference type="Proteomes" id="UP000002015"/>
    </source>
</evidence>